<feature type="region of interest" description="Disordered" evidence="1">
    <location>
        <begin position="74"/>
        <end position="97"/>
    </location>
</feature>
<comment type="caution">
    <text evidence="2">The sequence shown here is derived from an EMBL/GenBank/DDBJ whole genome shotgun (WGS) entry which is preliminary data.</text>
</comment>
<evidence type="ECO:0000256" key="1">
    <source>
        <dbReference type="SAM" id="MobiDB-lite"/>
    </source>
</evidence>
<feature type="compositionally biased region" description="Polar residues" evidence="1">
    <location>
        <begin position="207"/>
        <end position="228"/>
    </location>
</feature>
<proteinExistence type="predicted"/>
<evidence type="ECO:0000313" key="3">
    <source>
        <dbReference type="Proteomes" id="UP000324800"/>
    </source>
</evidence>
<feature type="region of interest" description="Disordered" evidence="1">
    <location>
        <begin position="185"/>
        <end position="228"/>
    </location>
</feature>
<dbReference type="AlphaFoldDB" id="A0A5J4UEV8"/>
<dbReference type="Proteomes" id="UP000324800">
    <property type="component" value="Unassembled WGS sequence"/>
</dbReference>
<evidence type="ECO:0000313" key="2">
    <source>
        <dbReference type="EMBL" id="KAA6369168.1"/>
    </source>
</evidence>
<dbReference type="EMBL" id="SNRW01016622">
    <property type="protein sequence ID" value="KAA6369168.1"/>
    <property type="molecule type" value="Genomic_DNA"/>
</dbReference>
<accession>A0A5J4UEV8</accession>
<reference evidence="2 3" key="1">
    <citation type="submission" date="2019-03" db="EMBL/GenBank/DDBJ databases">
        <title>Single cell metagenomics reveals metabolic interactions within the superorganism composed of flagellate Streblomastix strix and complex community of Bacteroidetes bacteria on its surface.</title>
        <authorList>
            <person name="Treitli S.C."/>
            <person name="Kolisko M."/>
            <person name="Husnik F."/>
            <person name="Keeling P."/>
            <person name="Hampl V."/>
        </authorList>
    </citation>
    <scope>NUCLEOTIDE SEQUENCE [LARGE SCALE GENOMIC DNA]</scope>
    <source>
        <strain evidence="2">ST1C</strain>
    </source>
</reference>
<sequence length="228" mass="26028">MKHRYFNPNDQIRRRRKTAIKHQRSQKKQKGNQAEAQFYYNNYVFDSHHGLWFSQMSYQVLQRSTPDQSYMKLRTRQPTDNGQQISPPAQTDPQSQTTSFLNQNQSSILNTDLVEMITNPFTFPKRLQHQQNVEEAAQVQLAPIETFPTYGKVRKVVSSKDCIVLGQIGDVGTKLINIQTVSSTQLQGNPIREPKVQKKGGKAPVRSNATSTNASVLATQNQNEDQQH</sequence>
<gene>
    <name evidence="2" type="ORF">EZS28_035306</name>
</gene>
<feature type="compositionally biased region" description="Polar residues" evidence="1">
    <location>
        <begin position="76"/>
        <end position="97"/>
    </location>
</feature>
<protein>
    <submittedName>
        <fullName evidence="2">Uncharacterized protein</fullName>
    </submittedName>
</protein>
<feature type="compositionally biased region" description="Basic residues" evidence="1">
    <location>
        <begin position="13"/>
        <end position="30"/>
    </location>
</feature>
<feature type="region of interest" description="Disordered" evidence="1">
    <location>
        <begin position="1"/>
        <end position="33"/>
    </location>
</feature>
<organism evidence="2 3">
    <name type="scientific">Streblomastix strix</name>
    <dbReference type="NCBI Taxonomy" id="222440"/>
    <lineage>
        <taxon>Eukaryota</taxon>
        <taxon>Metamonada</taxon>
        <taxon>Preaxostyla</taxon>
        <taxon>Oxymonadida</taxon>
        <taxon>Streblomastigidae</taxon>
        <taxon>Streblomastix</taxon>
    </lineage>
</organism>
<name>A0A5J4UEV8_9EUKA</name>